<dbReference type="Proteomes" id="UP000641646">
    <property type="component" value="Unassembled WGS sequence"/>
</dbReference>
<sequence length="142" mass="17267">MEYRSQVEQILNTLKKDLPTLFEKDISYDIYSQDIYFQDPVNKFKGKFNYRIIFWTLRFHAKLFFTEIYFDLHDVNQTEPDIILANWTVRGILRLPWKARIFFNGYSTYKLNKDILIYEHIDIWDRPPGEILKQFIRKGGES</sequence>
<keyword evidence="2" id="KW-1185">Reference proteome</keyword>
<protein>
    <submittedName>
        <fullName evidence="1">DUF2358 domain-containing protein</fullName>
    </submittedName>
</protein>
<evidence type="ECO:0000313" key="2">
    <source>
        <dbReference type="Proteomes" id="UP000641646"/>
    </source>
</evidence>
<dbReference type="Pfam" id="PF10184">
    <property type="entry name" value="DUF2358"/>
    <property type="match status" value="1"/>
</dbReference>
<accession>A0A926VDJ2</accession>
<reference evidence="1" key="1">
    <citation type="journal article" date="2015" name="ISME J.">
        <title>Draft Genome Sequence of Streptomyces incarnatus NRRL8089, which Produces the Nucleoside Antibiotic Sinefungin.</title>
        <authorList>
            <person name="Oshima K."/>
            <person name="Hattori M."/>
            <person name="Shimizu H."/>
            <person name="Fukuda K."/>
            <person name="Nemoto M."/>
            <person name="Inagaki K."/>
            <person name="Tamura T."/>
        </authorList>
    </citation>
    <scope>NUCLEOTIDE SEQUENCE</scope>
    <source>
        <strain evidence="1">FACHB-1375</strain>
    </source>
</reference>
<dbReference type="SUPFAM" id="SSF54427">
    <property type="entry name" value="NTF2-like"/>
    <property type="match status" value="1"/>
</dbReference>
<name>A0A926VDJ2_9CYAN</name>
<dbReference type="EMBL" id="JACJPW010000013">
    <property type="protein sequence ID" value="MBD2180897.1"/>
    <property type="molecule type" value="Genomic_DNA"/>
</dbReference>
<dbReference type="InterPro" id="IPR032710">
    <property type="entry name" value="NTF2-like_dom_sf"/>
</dbReference>
<dbReference type="AlphaFoldDB" id="A0A926VDJ2"/>
<proteinExistence type="predicted"/>
<reference evidence="1" key="2">
    <citation type="submission" date="2020-08" db="EMBL/GenBank/DDBJ databases">
        <authorList>
            <person name="Chen M."/>
            <person name="Teng W."/>
            <person name="Zhao L."/>
            <person name="Hu C."/>
            <person name="Zhou Y."/>
            <person name="Han B."/>
            <person name="Song L."/>
            <person name="Shu W."/>
        </authorList>
    </citation>
    <scope>NUCLEOTIDE SEQUENCE</scope>
    <source>
        <strain evidence="1">FACHB-1375</strain>
    </source>
</reference>
<gene>
    <name evidence="1" type="ORF">H6G03_07235</name>
</gene>
<organism evidence="1 2">
    <name type="scientific">Aerosakkonema funiforme FACHB-1375</name>
    <dbReference type="NCBI Taxonomy" id="2949571"/>
    <lineage>
        <taxon>Bacteria</taxon>
        <taxon>Bacillati</taxon>
        <taxon>Cyanobacteriota</taxon>
        <taxon>Cyanophyceae</taxon>
        <taxon>Oscillatoriophycideae</taxon>
        <taxon>Aerosakkonematales</taxon>
        <taxon>Aerosakkonemataceae</taxon>
        <taxon>Aerosakkonema</taxon>
    </lineage>
</organism>
<comment type="caution">
    <text evidence="1">The sequence shown here is derived from an EMBL/GenBank/DDBJ whole genome shotgun (WGS) entry which is preliminary data.</text>
</comment>
<dbReference type="PANTHER" id="PTHR31094">
    <property type="entry name" value="RIKEN CDNA 2310061I04 GENE"/>
    <property type="match status" value="1"/>
</dbReference>
<dbReference type="PANTHER" id="PTHR31094:SF2">
    <property type="entry name" value="RIKEN CDNA 2310061I04 GENE"/>
    <property type="match status" value="1"/>
</dbReference>
<evidence type="ECO:0000313" key="1">
    <source>
        <dbReference type="EMBL" id="MBD2180897.1"/>
    </source>
</evidence>
<dbReference type="InterPro" id="IPR018790">
    <property type="entry name" value="DUF2358"/>
</dbReference>